<dbReference type="GO" id="GO:0005524">
    <property type="term" value="F:ATP binding"/>
    <property type="evidence" value="ECO:0007669"/>
    <property type="project" value="InterPro"/>
</dbReference>
<dbReference type="PANTHER" id="PTHR47986:SF10">
    <property type="entry name" value="RECEPTOR-LIKE KINASE TMK4"/>
    <property type="match status" value="1"/>
</dbReference>
<sequence length="146" mass="16760">MLSLSTATGRVTTKVDVYAFGVILMELITGRKALDNTMPDDRFHLVTWFRQILINENISNAIDQILNPDEETMESIYKVVELAGHCTTRDPYQRPDMGHAVNILSTLVEQWKPTCHEEEHAYSTFHGKEETYGIDQHMSFSLTLER</sequence>
<dbReference type="GO" id="GO:0016020">
    <property type="term" value="C:membrane"/>
    <property type="evidence" value="ECO:0007669"/>
    <property type="project" value="UniProtKB-SubCell"/>
</dbReference>
<evidence type="ECO:0000256" key="3">
    <source>
        <dbReference type="ARBA" id="ARBA00022692"/>
    </source>
</evidence>
<dbReference type="PANTHER" id="PTHR47986">
    <property type="entry name" value="OSJNBA0070M12.3 PROTEIN"/>
    <property type="match status" value="1"/>
</dbReference>
<evidence type="ECO:0000256" key="5">
    <source>
        <dbReference type="ARBA" id="ARBA00022737"/>
    </source>
</evidence>
<evidence type="ECO:0000256" key="7">
    <source>
        <dbReference type="ARBA" id="ARBA00023136"/>
    </source>
</evidence>
<dbReference type="GO" id="GO:0004672">
    <property type="term" value="F:protein kinase activity"/>
    <property type="evidence" value="ECO:0007669"/>
    <property type="project" value="InterPro"/>
</dbReference>
<keyword evidence="5" id="KW-0677">Repeat</keyword>
<dbReference type="AlphaFoldDB" id="A0A2N9HP50"/>
<keyword evidence="3" id="KW-0812">Transmembrane</keyword>
<proteinExistence type="predicted"/>
<evidence type="ECO:0000256" key="4">
    <source>
        <dbReference type="ARBA" id="ARBA00022729"/>
    </source>
</evidence>
<dbReference type="Pfam" id="PF07714">
    <property type="entry name" value="PK_Tyr_Ser-Thr"/>
    <property type="match status" value="1"/>
</dbReference>
<dbReference type="InterPro" id="IPR000719">
    <property type="entry name" value="Prot_kinase_dom"/>
</dbReference>
<gene>
    <name evidence="11" type="ORF">FSB_LOCUS41617</name>
</gene>
<keyword evidence="2" id="KW-0433">Leucine-rich repeat</keyword>
<evidence type="ECO:0000313" key="11">
    <source>
        <dbReference type="EMBL" id="SPD13735.1"/>
    </source>
</evidence>
<protein>
    <recommendedName>
        <fullName evidence="10">Protein kinase domain-containing protein</fullName>
    </recommendedName>
</protein>
<dbReference type="EMBL" id="OIVN01003813">
    <property type="protein sequence ID" value="SPD13735.1"/>
    <property type="molecule type" value="Genomic_DNA"/>
</dbReference>
<keyword evidence="8" id="KW-0675">Receptor</keyword>
<dbReference type="Gene3D" id="1.10.510.10">
    <property type="entry name" value="Transferase(Phosphotransferase) domain 1"/>
    <property type="match status" value="1"/>
</dbReference>
<keyword evidence="6" id="KW-1133">Transmembrane helix</keyword>
<dbReference type="InterPro" id="IPR052422">
    <property type="entry name" value="Auxin_Ser/Thr_Kinase"/>
</dbReference>
<evidence type="ECO:0000256" key="9">
    <source>
        <dbReference type="ARBA" id="ARBA00023180"/>
    </source>
</evidence>
<keyword evidence="7" id="KW-0472">Membrane</keyword>
<accession>A0A2N9HP50</accession>
<evidence type="ECO:0000256" key="8">
    <source>
        <dbReference type="ARBA" id="ARBA00023170"/>
    </source>
</evidence>
<dbReference type="SUPFAM" id="SSF56112">
    <property type="entry name" value="Protein kinase-like (PK-like)"/>
    <property type="match status" value="1"/>
</dbReference>
<evidence type="ECO:0000256" key="1">
    <source>
        <dbReference type="ARBA" id="ARBA00004167"/>
    </source>
</evidence>
<keyword evidence="9" id="KW-0325">Glycoprotein</keyword>
<organism evidence="11">
    <name type="scientific">Fagus sylvatica</name>
    <name type="common">Beechnut</name>
    <dbReference type="NCBI Taxonomy" id="28930"/>
    <lineage>
        <taxon>Eukaryota</taxon>
        <taxon>Viridiplantae</taxon>
        <taxon>Streptophyta</taxon>
        <taxon>Embryophyta</taxon>
        <taxon>Tracheophyta</taxon>
        <taxon>Spermatophyta</taxon>
        <taxon>Magnoliopsida</taxon>
        <taxon>eudicotyledons</taxon>
        <taxon>Gunneridae</taxon>
        <taxon>Pentapetalae</taxon>
        <taxon>rosids</taxon>
        <taxon>fabids</taxon>
        <taxon>Fagales</taxon>
        <taxon>Fagaceae</taxon>
        <taxon>Fagus</taxon>
    </lineage>
</organism>
<evidence type="ECO:0000259" key="10">
    <source>
        <dbReference type="PROSITE" id="PS50011"/>
    </source>
</evidence>
<evidence type="ECO:0000256" key="6">
    <source>
        <dbReference type="ARBA" id="ARBA00022989"/>
    </source>
</evidence>
<name>A0A2N9HP50_FAGSY</name>
<dbReference type="InterPro" id="IPR001245">
    <property type="entry name" value="Ser-Thr/Tyr_kinase_cat_dom"/>
</dbReference>
<evidence type="ECO:0000256" key="2">
    <source>
        <dbReference type="ARBA" id="ARBA00022614"/>
    </source>
</evidence>
<feature type="domain" description="Protein kinase" evidence="10">
    <location>
        <begin position="1"/>
        <end position="107"/>
    </location>
</feature>
<dbReference type="InterPro" id="IPR011009">
    <property type="entry name" value="Kinase-like_dom_sf"/>
</dbReference>
<reference evidence="11" key="1">
    <citation type="submission" date="2018-02" db="EMBL/GenBank/DDBJ databases">
        <authorList>
            <person name="Cohen D.B."/>
            <person name="Kent A.D."/>
        </authorList>
    </citation>
    <scope>NUCLEOTIDE SEQUENCE</scope>
</reference>
<comment type="subcellular location">
    <subcellularLocation>
        <location evidence="1">Membrane</location>
        <topology evidence="1">Single-pass membrane protein</topology>
    </subcellularLocation>
</comment>
<dbReference type="PROSITE" id="PS50011">
    <property type="entry name" value="PROTEIN_KINASE_DOM"/>
    <property type="match status" value="1"/>
</dbReference>
<keyword evidence="4" id="KW-0732">Signal</keyword>